<dbReference type="PANTHER" id="PTHR45138:SF9">
    <property type="entry name" value="DIGUANYLATE CYCLASE DGCM-RELATED"/>
    <property type="match status" value="1"/>
</dbReference>
<dbReference type="GO" id="GO:0043709">
    <property type="term" value="P:cell adhesion involved in single-species biofilm formation"/>
    <property type="evidence" value="ECO:0007669"/>
    <property type="project" value="TreeGrafter"/>
</dbReference>
<gene>
    <name evidence="2" type="ORF">MNBD_GAMMA13-1369</name>
</gene>
<dbReference type="FunFam" id="3.30.70.270:FF:000001">
    <property type="entry name" value="Diguanylate cyclase domain protein"/>
    <property type="match status" value="1"/>
</dbReference>
<dbReference type="GO" id="GO:1902201">
    <property type="term" value="P:negative regulation of bacterial-type flagellum-dependent cell motility"/>
    <property type="evidence" value="ECO:0007669"/>
    <property type="project" value="TreeGrafter"/>
</dbReference>
<evidence type="ECO:0000313" key="2">
    <source>
        <dbReference type="EMBL" id="VAW73018.1"/>
    </source>
</evidence>
<dbReference type="CDD" id="cd01949">
    <property type="entry name" value="GGDEF"/>
    <property type="match status" value="1"/>
</dbReference>
<protein>
    <submittedName>
        <fullName evidence="2">Diguanylate cyclase/phosphodiesterase (GGDEF &amp; EAL domains) with PAS/PAC sensor(S)</fullName>
    </submittedName>
</protein>
<dbReference type="AlphaFoldDB" id="A0A3B0XXB9"/>
<dbReference type="SUPFAM" id="SSF55073">
    <property type="entry name" value="Nucleotide cyclase"/>
    <property type="match status" value="1"/>
</dbReference>
<dbReference type="NCBIfam" id="TIGR00254">
    <property type="entry name" value="GGDEF"/>
    <property type="match status" value="1"/>
</dbReference>
<dbReference type="InterPro" id="IPR050469">
    <property type="entry name" value="Diguanylate_Cyclase"/>
</dbReference>
<reference evidence="2" key="1">
    <citation type="submission" date="2018-06" db="EMBL/GenBank/DDBJ databases">
        <authorList>
            <person name="Zhirakovskaya E."/>
        </authorList>
    </citation>
    <scope>NUCLEOTIDE SEQUENCE</scope>
</reference>
<feature type="domain" description="GGDEF" evidence="1">
    <location>
        <begin position="170"/>
        <end position="302"/>
    </location>
</feature>
<dbReference type="GO" id="GO:0005886">
    <property type="term" value="C:plasma membrane"/>
    <property type="evidence" value="ECO:0007669"/>
    <property type="project" value="TreeGrafter"/>
</dbReference>
<dbReference type="EMBL" id="UOFK01000026">
    <property type="protein sequence ID" value="VAW73018.1"/>
    <property type="molecule type" value="Genomic_DNA"/>
</dbReference>
<dbReference type="InterPro" id="IPR000160">
    <property type="entry name" value="GGDEF_dom"/>
</dbReference>
<dbReference type="InterPro" id="IPR029787">
    <property type="entry name" value="Nucleotide_cyclase"/>
</dbReference>
<dbReference type="Pfam" id="PF00990">
    <property type="entry name" value="GGDEF"/>
    <property type="match status" value="1"/>
</dbReference>
<dbReference type="PANTHER" id="PTHR45138">
    <property type="entry name" value="REGULATORY COMPONENTS OF SENSORY TRANSDUCTION SYSTEM"/>
    <property type="match status" value="1"/>
</dbReference>
<evidence type="ECO:0000259" key="1">
    <source>
        <dbReference type="PROSITE" id="PS50887"/>
    </source>
</evidence>
<name>A0A3B0XXB9_9ZZZZ</name>
<dbReference type="PROSITE" id="PS50887">
    <property type="entry name" value="GGDEF"/>
    <property type="match status" value="1"/>
</dbReference>
<organism evidence="2">
    <name type="scientific">hydrothermal vent metagenome</name>
    <dbReference type="NCBI Taxonomy" id="652676"/>
    <lineage>
        <taxon>unclassified sequences</taxon>
        <taxon>metagenomes</taxon>
        <taxon>ecological metagenomes</taxon>
    </lineage>
</organism>
<sequence length="313" mass="35256">MNKQLHHIADASLEPSPVGDRSVLSDLTARKALEITQALQTSLDLTRLIEIFSMEAGTLTVHQGLRYRNDDLDLEVKLGREARHSCTYTLNIGDEPLGKLTFRRNQRFTEPETEAIEHLLCSLLYPLRNALLYQDALQLAQKDPLTGISNRSALDEMMQRELSHARRQGSSCAMIILDIDHFKKINDKYGHITGDCALKNVASMMDSCKRDGDLLFRYGGEEFVILMRDTDEDGALLLAERIRHHIENTTCHCSGAELAMTVSIGISVLQDDDSPISLFTRADQALYNAKHNGRNQVCMAEEPEPRIKHLRSL</sequence>
<dbReference type="GO" id="GO:0052621">
    <property type="term" value="F:diguanylate cyclase activity"/>
    <property type="evidence" value="ECO:0007669"/>
    <property type="project" value="TreeGrafter"/>
</dbReference>
<dbReference type="InterPro" id="IPR043128">
    <property type="entry name" value="Rev_trsase/Diguanyl_cyclase"/>
</dbReference>
<dbReference type="Gene3D" id="3.30.70.270">
    <property type="match status" value="1"/>
</dbReference>
<dbReference type="SMART" id="SM00267">
    <property type="entry name" value="GGDEF"/>
    <property type="match status" value="1"/>
</dbReference>
<accession>A0A3B0XXB9</accession>
<proteinExistence type="predicted"/>